<dbReference type="Proteomes" id="UP000199002">
    <property type="component" value="Unassembled WGS sequence"/>
</dbReference>
<evidence type="ECO:0000313" key="1">
    <source>
        <dbReference type="EMBL" id="SEA72483.1"/>
    </source>
</evidence>
<evidence type="ECO:0000313" key="2">
    <source>
        <dbReference type="Proteomes" id="UP000199002"/>
    </source>
</evidence>
<name>A0A1H4DI31_9BURK</name>
<reference evidence="2" key="1">
    <citation type="submission" date="2016-10" db="EMBL/GenBank/DDBJ databases">
        <authorList>
            <person name="Varghese N."/>
            <person name="Submissions S."/>
        </authorList>
    </citation>
    <scope>NUCLEOTIDE SEQUENCE [LARGE SCALE GENOMIC DNA]</scope>
    <source>
        <strain evidence="2">DSM 25157</strain>
    </source>
</reference>
<dbReference type="EMBL" id="FNQJ01000025">
    <property type="protein sequence ID" value="SEA72483.1"/>
    <property type="molecule type" value="Genomic_DNA"/>
</dbReference>
<protein>
    <submittedName>
        <fullName evidence="1">Uncharacterized protein</fullName>
    </submittedName>
</protein>
<gene>
    <name evidence="1" type="ORF">SAMN05421875_12523</name>
</gene>
<proteinExistence type="predicted"/>
<organism evidence="1 2">
    <name type="scientific">Acidovorax soli</name>
    <dbReference type="NCBI Taxonomy" id="592050"/>
    <lineage>
        <taxon>Bacteria</taxon>
        <taxon>Pseudomonadati</taxon>
        <taxon>Pseudomonadota</taxon>
        <taxon>Betaproteobacteria</taxon>
        <taxon>Burkholderiales</taxon>
        <taxon>Comamonadaceae</taxon>
        <taxon>Acidovorax</taxon>
    </lineage>
</organism>
<dbReference type="RefSeq" id="WP_092699756.1">
    <property type="nucleotide sequence ID" value="NZ_FNQJ01000025.1"/>
</dbReference>
<keyword evidence="2" id="KW-1185">Reference proteome</keyword>
<dbReference type="AlphaFoldDB" id="A0A1H4DI31"/>
<sequence>METEVGAIAEGQQIPSGNDVMEAQFKLQEATENGEPAQKLYLKTFQPIDRDMQIWQARPESEWPLLATILANRIIMYPIHANPHTKRYLKPKHGRFTTVIYEDGARSDLPSDPQDAAAHVALRLASSIFDLPGDGLGLIKDLDMVWRVLSLVQQADILAIGKKTEMRLDGRTVFIDQSELDSLRRAFNRTKTRGRSLIQRIQQGLVYDDVLTRINPEKFQRIERVAPPLVRVRRESAAQTSSRERAERRANVQTVRKECIDFRLRIEMADNFTSQTFFEEQQ</sequence>
<accession>A0A1H4DI31</accession>
<dbReference type="GeneID" id="34235182"/>